<dbReference type="Pfam" id="PF10276">
    <property type="entry name" value="zf-CHCC"/>
    <property type="match status" value="1"/>
</dbReference>
<proteinExistence type="predicted"/>
<gene>
    <name evidence="2" type="ORF">METZ01_LOCUS444295</name>
</gene>
<dbReference type="AlphaFoldDB" id="A0A382Z7H3"/>
<dbReference type="InterPro" id="IPR019401">
    <property type="entry name" value="Znf_CHCC"/>
</dbReference>
<accession>A0A382Z7H3</accession>
<dbReference type="EMBL" id="UINC01181647">
    <property type="protein sequence ID" value="SVD91441.1"/>
    <property type="molecule type" value="Genomic_DNA"/>
</dbReference>
<name>A0A382Z7H3_9ZZZZ</name>
<reference evidence="2" key="1">
    <citation type="submission" date="2018-05" db="EMBL/GenBank/DDBJ databases">
        <authorList>
            <person name="Lanie J.A."/>
            <person name="Ng W.-L."/>
            <person name="Kazmierczak K.M."/>
            <person name="Andrzejewski T.M."/>
            <person name="Davidsen T.M."/>
            <person name="Wayne K.J."/>
            <person name="Tettelin H."/>
            <person name="Glass J.I."/>
            <person name="Rusch D."/>
            <person name="Podicherti R."/>
            <person name="Tsui H.-C.T."/>
            <person name="Winkler M.E."/>
        </authorList>
    </citation>
    <scope>NUCLEOTIDE SEQUENCE</scope>
</reference>
<protein>
    <recommendedName>
        <fullName evidence="1">Zinc finger CHCC-type domain-containing protein</fullName>
    </recommendedName>
</protein>
<feature type="domain" description="Zinc finger CHCC-type" evidence="1">
    <location>
        <begin position="15"/>
        <end position="51"/>
    </location>
</feature>
<evidence type="ECO:0000313" key="2">
    <source>
        <dbReference type="EMBL" id="SVD91441.1"/>
    </source>
</evidence>
<sequence length="67" mass="7834">MSRVFNIALIDDDKRTVECSGDSKTGAHPKIYLNVREEDGKIECYYCGKSFIWRSHFKGKTTFKKRK</sequence>
<dbReference type="Gene3D" id="2.60.260.40">
    <property type="entry name" value="q5lls5 like domains"/>
    <property type="match status" value="1"/>
</dbReference>
<organism evidence="2">
    <name type="scientific">marine metagenome</name>
    <dbReference type="NCBI Taxonomy" id="408172"/>
    <lineage>
        <taxon>unclassified sequences</taxon>
        <taxon>metagenomes</taxon>
        <taxon>ecological metagenomes</taxon>
    </lineage>
</organism>
<evidence type="ECO:0000259" key="1">
    <source>
        <dbReference type="Pfam" id="PF10276"/>
    </source>
</evidence>